<proteinExistence type="predicted"/>
<organism evidence="1 2">
    <name type="scientific">Dentiscutata erythropus</name>
    <dbReference type="NCBI Taxonomy" id="1348616"/>
    <lineage>
        <taxon>Eukaryota</taxon>
        <taxon>Fungi</taxon>
        <taxon>Fungi incertae sedis</taxon>
        <taxon>Mucoromycota</taxon>
        <taxon>Glomeromycotina</taxon>
        <taxon>Glomeromycetes</taxon>
        <taxon>Diversisporales</taxon>
        <taxon>Gigasporaceae</taxon>
        <taxon>Dentiscutata</taxon>
    </lineage>
</organism>
<dbReference type="AlphaFoldDB" id="A0A9N9C932"/>
<name>A0A9N9C932_9GLOM</name>
<gene>
    <name evidence="1" type="ORF">DERYTH_LOCUS7189</name>
</gene>
<feature type="non-terminal residue" evidence="1">
    <location>
        <position position="88"/>
    </location>
</feature>
<protein>
    <submittedName>
        <fullName evidence="1">4849_t:CDS:1</fullName>
    </submittedName>
</protein>
<dbReference type="OrthoDB" id="2432542at2759"/>
<sequence>ELCKEEAEDLFNEIDSNTIVELELSTNIIEYLQDLLGGDIESALSKIESQLLLWVREPYLVPASLHHLPDLVMHITAGAIFDAYSEGY</sequence>
<comment type="caution">
    <text evidence="1">The sequence shown here is derived from an EMBL/GenBank/DDBJ whole genome shotgun (WGS) entry which is preliminary data.</text>
</comment>
<dbReference type="Proteomes" id="UP000789405">
    <property type="component" value="Unassembled WGS sequence"/>
</dbReference>
<evidence type="ECO:0000313" key="1">
    <source>
        <dbReference type="EMBL" id="CAG8591557.1"/>
    </source>
</evidence>
<keyword evidence="2" id="KW-1185">Reference proteome</keyword>
<evidence type="ECO:0000313" key="2">
    <source>
        <dbReference type="Proteomes" id="UP000789405"/>
    </source>
</evidence>
<reference evidence="1" key="1">
    <citation type="submission" date="2021-06" db="EMBL/GenBank/DDBJ databases">
        <authorList>
            <person name="Kallberg Y."/>
            <person name="Tangrot J."/>
            <person name="Rosling A."/>
        </authorList>
    </citation>
    <scope>NUCLEOTIDE SEQUENCE</scope>
    <source>
        <strain evidence="1">MA453B</strain>
    </source>
</reference>
<accession>A0A9N9C932</accession>
<dbReference type="EMBL" id="CAJVPY010003427">
    <property type="protein sequence ID" value="CAG8591557.1"/>
    <property type="molecule type" value="Genomic_DNA"/>
</dbReference>